<gene>
    <name evidence="3" type="ORF">PCOR1329_LOCUS40795</name>
</gene>
<feature type="compositionally biased region" description="Acidic residues" evidence="1">
    <location>
        <begin position="19"/>
        <end position="29"/>
    </location>
</feature>
<reference evidence="3" key="1">
    <citation type="submission" date="2023-10" db="EMBL/GenBank/DDBJ databases">
        <authorList>
            <person name="Chen Y."/>
            <person name="Shah S."/>
            <person name="Dougan E. K."/>
            <person name="Thang M."/>
            <person name="Chan C."/>
        </authorList>
    </citation>
    <scope>NUCLEOTIDE SEQUENCE [LARGE SCALE GENOMIC DNA]</scope>
</reference>
<evidence type="ECO:0000313" key="4">
    <source>
        <dbReference type="Proteomes" id="UP001189429"/>
    </source>
</evidence>
<evidence type="ECO:0000256" key="2">
    <source>
        <dbReference type="SAM" id="Phobius"/>
    </source>
</evidence>
<feature type="compositionally biased region" description="Low complexity" evidence="1">
    <location>
        <begin position="44"/>
        <end position="65"/>
    </location>
</feature>
<feature type="transmembrane region" description="Helical" evidence="2">
    <location>
        <begin position="160"/>
        <end position="182"/>
    </location>
</feature>
<keyword evidence="2" id="KW-1133">Transmembrane helix</keyword>
<evidence type="ECO:0000313" key="3">
    <source>
        <dbReference type="EMBL" id="CAK0847627.1"/>
    </source>
</evidence>
<proteinExistence type="predicted"/>
<feature type="transmembrane region" description="Helical" evidence="2">
    <location>
        <begin position="194"/>
        <end position="212"/>
    </location>
</feature>
<feature type="transmembrane region" description="Helical" evidence="2">
    <location>
        <begin position="233"/>
        <end position="255"/>
    </location>
</feature>
<keyword evidence="2" id="KW-0472">Membrane</keyword>
<accession>A0ABN9TNN4</accession>
<sequence length="264" mass="27862">VGALPEPVVVEANAGMLCLDEEDSDEEAAPQDGQPAEPQKGGLAPRETSAAASPTPAATRAASGAAVDVRRRYPAWQKVLPPGARGAKAGATALLAGVVFWSQFANWGVLDSISPYSCQEASPSDGGESCVFVSTYGTLFGGLIATHAAVIQKDLALRALLWPFFVYCAPFPVLVFAAMWGGVWASPLGHDGSGGMWIAVLVTVMRTFGPMARQLVGRMVQTEYEPRQVESMNFFLTSIGTMANFIGVILTTIVLETVEPVEDL</sequence>
<comment type="caution">
    <text evidence="3">The sequence shown here is derived from an EMBL/GenBank/DDBJ whole genome shotgun (WGS) entry which is preliminary data.</text>
</comment>
<evidence type="ECO:0000256" key="1">
    <source>
        <dbReference type="SAM" id="MobiDB-lite"/>
    </source>
</evidence>
<dbReference type="EMBL" id="CAUYUJ010014918">
    <property type="protein sequence ID" value="CAK0847627.1"/>
    <property type="molecule type" value="Genomic_DNA"/>
</dbReference>
<feature type="non-terminal residue" evidence="3">
    <location>
        <position position="1"/>
    </location>
</feature>
<name>A0ABN9TNN4_9DINO</name>
<feature type="region of interest" description="Disordered" evidence="1">
    <location>
        <begin position="14"/>
        <end position="65"/>
    </location>
</feature>
<evidence type="ECO:0008006" key="5">
    <source>
        <dbReference type="Google" id="ProtNLM"/>
    </source>
</evidence>
<dbReference type="Proteomes" id="UP001189429">
    <property type="component" value="Unassembled WGS sequence"/>
</dbReference>
<keyword evidence="2" id="KW-0812">Transmembrane</keyword>
<organism evidence="3 4">
    <name type="scientific">Prorocentrum cordatum</name>
    <dbReference type="NCBI Taxonomy" id="2364126"/>
    <lineage>
        <taxon>Eukaryota</taxon>
        <taxon>Sar</taxon>
        <taxon>Alveolata</taxon>
        <taxon>Dinophyceae</taxon>
        <taxon>Prorocentrales</taxon>
        <taxon>Prorocentraceae</taxon>
        <taxon>Prorocentrum</taxon>
    </lineage>
</organism>
<protein>
    <recommendedName>
        <fullName evidence="5">Solute carrier family 40 protein</fullName>
    </recommendedName>
</protein>
<keyword evidence="4" id="KW-1185">Reference proteome</keyword>